<dbReference type="AlphaFoldDB" id="A0A2G2Z2P6"/>
<reference evidence="2 3" key="2">
    <citation type="journal article" date="2017" name="Genome Biol.">
        <title>New reference genome sequences of hot pepper reveal the massive evolution of plant disease-resistance genes by retroduplication.</title>
        <authorList>
            <person name="Kim S."/>
            <person name="Park J."/>
            <person name="Yeom S.I."/>
            <person name="Kim Y.M."/>
            <person name="Seo E."/>
            <person name="Kim K.T."/>
            <person name="Kim M.S."/>
            <person name="Lee J.M."/>
            <person name="Cheong K."/>
            <person name="Shin H.S."/>
            <person name="Kim S.B."/>
            <person name="Han K."/>
            <person name="Lee J."/>
            <person name="Park M."/>
            <person name="Lee H.A."/>
            <person name="Lee H.Y."/>
            <person name="Lee Y."/>
            <person name="Oh S."/>
            <person name="Lee J.H."/>
            <person name="Choi E."/>
            <person name="Choi E."/>
            <person name="Lee S.E."/>
            <person name="Jeon J."/>
            <person name="Kim H."/>
            <person name="Choi G."/>
            <person name="Song H."/>
            <person name="Lee J."/>
            <person name="Lee S.C."/>
            <person name="Kwon J.K."/>
            <person name="Lee H.Y."/>
            <person name="Koo N."/>
            <person name="Hong Y."/>
            <person name="Kim R.W."/>
            <person name="Kang W.H."/>
            <person name="Huh J.H."/>
            <person name="Kang B.C."/>
            <person name="Yang T.J."/>
            <person name="Lee Y.H."/>
            <person name="Bennetzen J.L."/>
            <person name="Choi D."/>
        </authorList>
    </citation>
    <scope>NUCLEOTIDE SEQUENCE [LARGE SCALE GENOMIC DNA]</scope>
    <source>
        <strain evidence="3">cv. CM334</strain>
    </source>
</reference>
<feature type="compositionally biased region" description="Basic and acidic residues" evidence="1">
    <location>
        <begin position="80"/>
        <end position="95"/>
    </location>
</feature>
<dbReference type="PANTHER" id="PTHR31470">
    <property type="entry name" value="CYSTEINE PROTEINASES SUPERFAMILY PROTEIN-RELATED-RELATED"/>
    <property type="match status" value="1"/>
</dbReference>
<name>A0A2G2Z2P6_CAPAN</name>
<dbReference type="PANTHER" id="PTHR31470:SF46">
    <property type="entry name" value="ULP1 PROTEASE FAMILY, C-TERMINAL CATALYTIC DOMAIN CONTAINING PROTEIN"/>
    <property type="match status" value="1"/>
</dbReference>
<dbReference type="EMBL" id="AYRZ02000007">
    <property type="protein sequence ID" value="PHT76135.1"/>
    <property type="molecule type" value="Genomic_DNA"/>
</dbReference>
<reference evidence="2 3" key="1">
    <citation type="journal article" date="2014" name="Nat. Genet.">
        <title>Genome sequence of the hot pepper provides insights into the evolution of pungency in Capsicum species.</title>
        <authorList>
            <person name="Kim S."/>
            <person name="Park M."/>
            <person name="Yeom S.I."/>
            <person name="Kim Y.M."/>
            <person name="Lee J.M."/>
            <person name="Lee H.A."/>
            <person name="Seo E."/>
            <person name="Choi J."/>
            <person name="Cheong K."/>
            <person name="Kim K.T."/>
            <person name="Jung K."/>
            <person name="Lee G.W."/>
            <person name="Oh S.K."/>
            <person name="Bae C."/>
            <person name="Kim S.B."/>
            <person name="Lee H.Y."/>
            <person name="Kim S.Y."/>
            <person name="Kim M.S."/>
            <person name="Kang B.C."/>
            <person name="Jo Y.D."/>
            <person name="Yang H.B."/>
            <person name="Jeong H.J."/>
            <person name="Kang W.H."/>
            <person name="Kwon J.K."/>
            <person name="Shin C."/>
            <person name="Lim J.Y."/>
            <person name="Park J.H."/>
            <person name="Huh J.H."/>
            <person name="Kim J.S."/>
            <person name="Kim B.D."/>
            <person name="Cohen O."/>
            <person name="Paran I."/>
            <person name="Suh M.C."/>
            <person name="Lee S.B."/>
            <person name="Kim Y.K."/>
            <person name="Shin Y."/>
            <person name="Noh S.J."/>
            <person name="Park J."/>
            <person name="Seo Y.S."/>
            <person name="Kwon S.Y."/>
            <person name="Kim H.A."/>
            <person name="Park J.M."/>
            <person name="Kim H.J."/>
            <person name="Choi S.B."/>
            <person name="Bosland P.W."/>
            <person name="Reeves G."/>
            <person name="Jo S.H."/>
            <person name="Lee B.W."/>
            <person name="Cho H.T."/>
            <person name="Choi H.S."/>
            <person name="Lee M.S."/>
            <person name="Yu Y."/>
            <person name="Do Choi Y."/>
            <person name="Park B.S."/>
            <person name="van Deynze A."/>
            <person name="Ashrafi H."/>
            <person name="Hill T."/>
            <person name="Kim W.T."/>
            <person name="Pai H.S."/>
            <person name="Ahn H.K."/>
            <person name="Yeam I."/>
            <person name="Giovannoni J.J."/>
            <person name="Rose J.K."/>
            <person name="Sorensen I."/>
            <person name="Lee S.J."/>
            <person name="Kim R.W."/>
            <person name="Choi I.Y."/>
            <person name="Choi B.S."/>
            <person name="Lim J.S."/>
            <person name="Lee Y.H."/>
            <person name="Choi D."/>
        </authorList>
    </citation>
    <scope>NUCLEOTIDE SEQUENCE [LARGE SCALE GENOMIC DNA]</scope>
    <source>
        <strain evidence="3">cv. CM334</strain>
    </source>
</reference>
<organism evidence="2 3">
    <name type="scientific">Capsicum annuum</name>
    <name type="common">Capsicum pepper</name>
    <dbReference type="NCBI Taxonomy" id="4072"/>
    <lineage>
        <taxon>Eukaryota</taxon>
        <taxon>Viridiplantae</taxon>
        <taxon>Streptophyta</taxon>
        <taxon>Embryophyta</taxon>
        <taxon>Tracheophyta</taxon>
        <taxon>Spermatophyta</taxon>
        <taxon>Magnoliopsida</taxon>
        <taxon>eudicotyledons</taxon>
        <taxon>Gunneridae</taxon>
        <taxon>Pentapetalae</taxon>
        <taxon>asterids</taxon>
        <taxon>lamiids</taxon>
        <taxon>Solanales</taxon>
        <taxon>Solanaceae</taxon>
        <taxon>Solanoideae</taxon>
        <taxon>Capsiceae</taxon>
        <taxon>Capsicum</taxon>
    </lineage>
</organism>
<dbReference type="Gene3D" id="3.40.395.10">
    <property type="entry name" value="Adenoviral Proteinase, Chain A"/>
    <property type="match status" value="1"/>
</dbReference>
<evidence type="ECO:0000256" key="1">
    <source>
        <dbReference type="SAM" id="MobiDB-lite"/>
    </source>
</evidence>
<evidence type="ECO:0008006" key="4">
    <source>
        <dbReference type="Google" id="ProtNLM"/>
    </source>
</evidence>
<gene>
    <name evidence="2" type="ORF">T459_19657</name>
</gene>
<dbReference type="Proteomes" id="UP000222542">
    <property type="component" value="Unassembled WGS sequence"/>
</dbReference>
<comment type="caution">
    <text evidence="2">The sequence shown here is derived from an EMBL/GenBank/DDBJ whole genome shotgun (WGS) entry which is preliminary data.</text>
</comment>
<evidence type="ECO:0000313" key="2">
    <source>
        <dbReference type="EMBL" id="PHT76135.1"/>
    </source>
</evidence>
<keyword evidence="3" id="KW-1185">Reference proteome</keyword>
<proteinExistence type="predicted"/>
<dbReference type="InterPro" id="IPR038765">
    <property type="entry name" value="Papain-like_cys_pep_sf"/>
</dbReference>
<sequence>MDYSSVATGQLCVASDKIPGAIDSVVFMVPTYYSSITTDNIAPKIKEIESTPSKGISAATQLHPPLYELTLQALSQSGAEDNKHGEEESFKRDDPNANSPSVEELVKTFSIDHYSVRMQCDGATDLTEDNNSRFQMKMVYDLLKADFSPDCAVSSECSSCKCQDCKVKHDGVINGINALTASVKEMTSKRGVIPSKRISYPETLLEIKVAKRRRKYTSKASSIIKKSNIAMPLSLSCTDVQCARATEEQHELKKVDITVTAEEHNMAVDNPSTTSKDEEKVKTVSLEDRKNYPFEGYCQQQPKVSRNEECLINIIKDFSILASLPWHLVDEVYIPINCGDEFHSVLAVVILKERCNRVYDSMSRRKRSGPSSEIQKLAKILPTYLYLSDFLDLNIHSDWSIIEAYRDKMGNPFDVQYVDGIAQQIIGSL</sequence>
<accession>A0A2G2Z2P6</accession>
<feature type="region of interest" description="Disordered" evidence="1">
    <location>
        <begin position="77"/>
        <end position="99"/>
    </location>
</feature>
<evidence type="ECO:0000313" key="3">
    <source>
        <dbReference type="Proteomes" id="UP000222542"/>
    </source>
</evidence>
<dbReference type="Gramene" id="PHT76135">
    <property type="protein sequence ID" value="PHT76135"/>
    <property type="gene ID" value="T459_19657"/>
</dbReference>
<protein>
    <recommendedName>
        <fullName evidence="4">Ubiquitin-like protease family profile domain-containing protein</fullName>
    </recommendedName>
</protein>
<dbReference type="SUPFAM" id="SSF54001">
    <property type="entry name" value="Cysteine proteinases"/>
    <property type="match status" value="1"/>
</dbReference>